<name>A0AAD6QSH2_9ROSI</name>
<dbReference type="Proteomes" id="UP001164929">
    <property type="component" value="Chromosome 6"/>
</dbReference>
<evidence type="ECO:0000313" key="2">
    <source>
        <dbReference type="EMBL" id="KAJ6995557.1"/>
    </source>
</evidence>
<sequence>MNWSSSYELGGDNRPPVCSRPSSSIGYFYEQALRASYPNADPRQIPEPMRNELILRRIEKERIREEIIAQEMAWRRELEAEVRRGVDGGKRNGNARRTKDVF</sequence>
<keyword evidence="3" id="KW-1185">Reference proteome</keyword>
<organism evidence="2 3">
    <name type="scientific">Populus alba x Populus x berolinensis</name>
    <dbReference type="NCBI Taxonomy" id="444605"/>
    <lineage>
        <taxon>Eukaryota</taxon>
        <taxon>Viridiplantae</taxon>
        <taxon>Streptophyta</taxon>
        <taxon>Embryophyta</taxon>
        <taxon>Tracheophyta</taxon>
        <taxon>Spermatophyta</taxon>
        <taxon>Magnoliopsida</taxon>
        <taxon>eudicotyledons</taxon>
        <taxon>Gunneridae</taxon>
        <taxon>Pentapetalae</taxon>
        <taxon>rosids</taxon>
        <taxon>fabids</taxon>
        <taxon>Malpighiales</taxon>
        <taxon>Salicaceae</taxon>
        <taxon>Saliceae</taxon>
        <taxon>Populus</taxon>
    </lineage>
</organism>
<dbReference type="EMBL" id="JAQIZT010000006">
    <property type="protein sequence ID" value="KAJ6995557.1"/>
    <property type="molecule type" value="Genomic_DNA"/>
</dbReference>
<protein>
    <submittedName>
        <fullName evidence="2">Uncharacterized protein</fullName>
    </submittedName>
</protein>
<evidence type="ECO:0000256" key="1">
    <source>
        <dbReference type="SAM" id="MobiDB-lite"/>
    </source>
</evidence>
<feature type="region of interest" description="Disordered" evidence="1">
    <location>
        <begin position="1"/>
        <end position="21"/>
    </location>
</feature>
<evidence type="ECO:0000313" key="3">
    <source>
        <dbReference type="Proteomes" id="UP001164929"/>
    </source>
</evidence>
<comment type="caution">
    <text evidence="2">The sequence shown here is derived from an EMBL/GenBank/DDBJ whole genome shotgun (WGS) entry which is preliminary data.</text>
</comment>
<proteinExistence type="predicted"/>
<accession>A0AAD6QSH2</accession>
<gene>
    <name evidence="2" type="ORF">NC653_018124</name>
</gene>
<reference evidence="2" key="1">
    <citation type="journal article" date="2023" name="Mol. Ecol. Resour.">
        <title>Chromosome-level genome assembly of a triploid poplar Populus alba 'Berolinensis'.</title>
        <authorList>
            <person name="Chen S."/>
            <person name="Yu Y."/>
            <person name="Wang X."/>
            <person name="Wang S."/>
            <person name="Zhang T."/>
            <person name="Zhou Y."/>
            <person name="He R."/>
            <person name="Meng N."/>
            <person name="Wang Y."/>
            <person name="Liu W."/>
            <person name="Liu Z."/>
            <person name="Liu J."/>
            <person name="Guo Q."/>
            <person name="Huang H."/>
            <person name="Sederoff R.R."/>
            <person name="Wang G."/>
            <person name="Qu G."/>
            <person name="Chen S."/>
        </authorList>
    </citation>
    <scope>NUCLEOTIDE SEQUENCE</scope>
    <source>
        <strain evidence="2">SC-2020</strain>
    </source>
</reference>
<dbReference type="AlphaFoldDB" id="A0AAD6QSH2"/>